<reference evidence="2" key="1">
    <citation type="submission" date="2018-06" db="EMBL/GenBank/DDBJ databases">
        <authorList>
            <person name="Zhirakovskaya E."/>
        </authorList>
    </citation>
    <scope>NUCLEOTIDE SEQUENCE</scope>
</reference>
<dbReference type="CDD" id="cd00038">
    <property type="entry name" value="CAP_ED"/>
    <property type="match status" value="1"/>
</dbReference>
<evidence type="ECO:0000313" key="2">
    <source>
        <dbReference type="EMBL" id="VAW28736.1"/>
    </source>
</evidence>
<dbReference type="InterPro" id="IPR000595">
    <property type="entry name" value="cNMP-bd_dom"/>
</dbReference>
<dbReference type="InterPro" id="IPR018490">
    <property type="entry name" value="cNMP-bd_dom_sf"/>
</dbReference>
<evidence type="ECO:0000259" key="1">
    <source>
        <dbReference type="PROSITE" id="PS50042"/>
    </source>
</evidence>
<feature type="domain" description="Cyclic nucleotide-binding" evidence="1">
    <location>
        <begin position="11"/>
        <end position="67"/>
    </location>
</feature>
<dbReference type="SUPFAM" id="SSF51206">
    <property type="entry name" value="cAMP-binding domain-like"/>
    <property type="match status" value="1"/>
</dbReference>
<proteinExistence type="predicted"/>
<sequence>MENTLVELMSRFIDLTNDEKQGILDAFPIKTFAKNTDLLKEGQISKDAFLVIKGCIRKYSIDNGEEKTSAFYTEFQSAVNFDSLSKKEPSKYYLSCTEDTTVAIINSKKENDLYKKFPRFGEVCRVEM</sequence>
<organism evidence="2">
    <name type="scientific">hydrothermal vent metagenome</name>
    <dbReference type="NCBI Taxonomy" id="652676"/>
    <lineage>
        <taxon>unclassified sequences</taxon>
        <taxon>metagenomes</taxon>
        <taxon>ecological metagenomes</taxon>
    </lineage>
</organism>
<dbReference type="InterPro" id="IPR014710">
    <property type="entry name" value="RmlC-like_jellyroll"/>
</dbReference>
<feature type="non-terminal residue" evidence="2">
    <location>
        <position position="128"/>
    </location>
</feature>
<gene>
    <name evidence="2" type="ORF">MNBD_BACTEROID06-831</name>
</gene>
<dbReference type="EMBL" id="UOES01000448">
    <property type="protein sequence ID" value="VAW28736.1"/>
    <property type="molecule type" value="Genomic_DNA"/>
</dbReference>
<protein>
    <recommendedName>
        <fullName evidence="1">Cyclic nucleotide-binding domain-containing protein</fullName>
    </recommendedName>
</protein>
<dbReference type="Pfam" id="PF00027">
    <property type="entry name" value="cNMP_binding"/>
    <property type="match status" value="1"/>
</dbReference>
<dbReference type="Gene3D" id="2.60.120.10">
    <property type="entry name" value="Jelly Rolls"/>
    <property type="match status" value="1"/>
</dbReference>
<name>A0A3B0V9T2_9ZZZZ</name>
<dbReference type="PROSITE" id="PS50042">
    <property type="entry name" value="CNMP_BINDING_3"/>
    <property type="match status" value="1"/>
</dbReference>
<dbReference type="AlphaFoldDB" id="A0A3B0V9T2"/>
<accession>A0A3B0V9T2</accession>